<evidence type="ECO:0000256" key="1">
    <source>
        <dbReference type="ARBA" id="ARBA00006432"/>
    </source>
</evidence>
<comment type="similarity">
    <text evidence="1">Belongs to the ATP-dependent AMP-binding enzyme family.</text>
</comment>
<dbReference type="Gene3D" id="3.30.300.30">
    <property type="match status" value="1"/>
</dbReference>
<evidence type="ECO:0000259" key="2">
    <source>
        <dbReference type="Pfam" id="PF00501"/>
    </source>
</evidence>
<evidence type="ECO:0000313" key="4">
    <source>
        <dbReference type="EMBL" id="MFH4975367.1"/>
    </source>
</evidence>
<name>A0ABD6EFP9_9BILA</name>
<dbReference type="AlphaFoldDB" id="A0ABD6EFP9"/>
<feature type="domain" description="AMP-dependent synthetase/ligase" evidence="2">
    <location>
        <begin position="67"/>
        <end position="378"/>
    </location>
</feature>
<comment type="caution">
    <text evidence="4">The sequence shown here is derived from an EMBL/GenBank/DDBJ whole genome shotgun (WGS) entry which is preliminary data.</text>
</comment>
<reference evidence="4 5" key="1">
    <citation type="submission" date="2024-08" db="EMBL/GenBank/DDBJ databases">
        <title>Gnathostoma spinigerum genome.</title>
        <authorList>
            <person name="Gonzalez-Bertolin B."/>
            <person name="Monzon S."/>
            <person name="Zaballos A."/>
            <person name="Jimenez P."/>
            <person name="Dekumyoy P."/>
            <person name="Varona S."/>
            <person name="Cuesta I."/>
            <person name="Sumanam S."/>
            <person name="Adisakwattana P."/>
            <person name="Gasser R.B."/>
            <person name="Hernandez-Gonzalez A."/>
            <person name="Young N.D."/>
            <person name="Perteguer M.J."/>
        </authorList>
    </citation>
    <scope>NUCLEOTIDE SEQUENCE [LARGE SCALE GENOMIC DNA]</scope>
    <source>
        <strain evidence="4">AL3</strain>
        <tissue evidence="4">Liver</tissue>
    </source>
</reference>
<keyword evidence="5" id="KW-1185">Reference proteome</keyword>
<dbReference type="InterPro" id="IPR000873">
    <property type="entry name" value="AMP-dep_synth/lig_dom"/>
</dbReference>
<protein>
    <submittedName>
        <fullName evidence="4">Uncharacterized protein</fullName>
    </submittedName>
</protein>
<dbReference type="PROSITE" id="PS00455">
    <property type="entry name" value="AMP_BINDING"/>
    <property type="match status" value="1"/>
</dbReference>
<evidence type="ECO:0000313" key="5">
    <source>
        <dbReference type="Proteomes" id="UP001608902"/>
    </source>
</evidence>
<dbReference type="Proteomes" id="UP001608902">
    <property type="component" value="Unassembled WGS sequence"/>
</dbReference>
<gene>
    <name evidence="4" type="ORF">AB6A40_002076</name>
</gene>
<dbReference type="EMBL" id="JBGFUD010000870">
    <property type="protein sequence ID" value="MFH4975367.1"/>
    <property type="molecule type" value="Genomic_DNA"/>
</dbReference>
<dbReference type="PANTHER" id="PTHR43201:SF8">
    <property type="entry name" value="ACYL-COA SYNTHETASE FAMILY MEMBER 3"/>
    <property type="match status" value="1"/>
</dbReference>
<accession>A0ABD6EFP9</accession>
<proteinExistence type="inferred from homology"/>
<dbReference type="SUPFAM" id="SSF56801">
    <property type="entry name" value="Acetyl-CoA synthetase-like"/>
    <property type="match status" value="1"/>
</dbReference>
<evidence type="ECO:0000259" key="3">
    <source>
        <dbReference type="Pfam" id="PF13193"/>
    </source>
</evidence>
<organism evidence="4 5">
    <name type="scientific">Gnathostoma spinigerum</name>
    <dbReference type="NCBI Taxonomy" id="75299"/>
    <lineage>
        <taxon>Eukaryota</taxon>
        <taxon>Metazoa</taxon>
        <taxon>Ecdysozoa</taxon>
        <taxon>Nematoda</taxon>
        <taxon>Chromadorea</taxon>
        <taxon>Rhabditida</taxon>
        <taxon>Spirurina</taxon>
        <taxon>Gnathostomatomorpha</taxon>
        <taxon>Gnathostomatoidea</taxon>
        <taxon>Gnathostomatidae</taxon>
        <taxon>Gnathostoma</taxon>
    </lineage>
</organism>
<dbReference type="InterPro" id="IPR020845">
    <property type="entry name" value="AMP-binding_CS"/>
</dbReference>
<dbReference type="PANTHER" id="PTHR43201">
    <property type="entry name" value="ACYL-COA SYNTHETASE"/>
    <property type="match status" value="1"/>
</dbReference>
<dbReference type="InterPro" id="IPR042099">
    <property type="entry name" value="ANL_N_sf"/>
</dbReference>
<dbReference type="Gene3D" id="3.40.50.12780">
    <property type="entry name" value="N-terminal domain of ligase-like"/>
    <property type="match status" value="1"/>
</dbReference>
<dbReference type="Pfam" id="PF00501">
    <property type="entry name" value="AMP-binding"/>
    <property type="match status" value="1"/>
</dbReference>
<dbReference type="Pfam" id="PF13193">
    <property type="entry name" value="AMP-binding_C"/>
    <property type="match status" value="1"/>
</dbReference>
<dbReference type="InterPro" id="IPR045851">
    <property type="entry name" value="AMP-bd_C_sf"/>
</dbReference>
<sequence>MRSCCYGIARLVSYGRIQQVFWSSLPVNAPLFSILTRVSSSVSLSSQFSSSASNNLTSRIPLNTANSSKIALIFDEERAITYGQLARYVGQYVSLLHLKYALKRGERVLGRVEKNLDSLALYLATLRLGGIYVPINPSFTDHETEHFVQDCKPSLLVSCKKKSDDRFHEYVTHVVDAIALAREAAAAKPTYDVEHVAPHDLACICYTSGTTGVPKGAMISHEGLVWNADSLIKAWRFTSDDVLLHLLPFNHVHGLFISLNCSLFTGSSVVFRPKFAVNDAMKWLPKATVMMGVPTYYSRLMERNDFGRSVTAGIRLFVSGSAPLSSALWKNFQKRTGSAILERYGMTEAAVITSNLYEEEGRIPGSVGKVLEGGELRLSSSGVIEVLLPSLFRGYWRNPEETARNFTNDGFFITGDIGSIDHEGYLYLLGRQKDMIISGGLNVYPKEIEDAIDWTQMVNETAVIGLPHMDLGEAVVAVCAMNTHAQDEKLEATVKERLKLVLTNYKIPKKIIFVDSLPRNSMGKVQKKLLRECYHKLFLESK</sequence>
<feature type="domain" description="AMP-binding enzyme C-terminal" evidence="3">
    <location>
        <begin position="447"/>
        <end position="524"/>
    </location>
</feature>
<dbReference type="InterPro" id="IPR025110">
    <property type="entry name" value="AMP-bd_C"/>
</dbReference>